<dbReference type="Proteomes" id="UP000236724">
    <property type="component" value="Unassembled WGS sequence"/>
</dbReference>
<evidence type="ECO:0000256" key="1">
    <source>
        <dbReference type="RuleBase" id="RU003860"/>
    </source>
</evidence>
<accession>A0A1H6F6U6</accession>
<dbReference type="InterPro" id="IPR036065">
    <property type="entry name" value="BolA-like_sf"/>
</dbReference>
<dbReference type="PANTHER" id="PTHR46230">
    <property type="match status" value="1"/>
</dbReference>
<gene>
    <name evidence="2" type="ORF">MBHS_00668</name>
</gene>
<dbReference type="EMBL" id="FMSV02000122">
    <property type="protein sequence ID" value="SEH04816.1"/>
    <property type="molecule type" value="Genomic_DNA"/>
</dbReference>
<organism evidence="2 3">
    <name type="scientific">Candidatus Venteria ishoeyi</name>
    <dbReference type="NCBI Taxonomy" id="1899563"/>
    <lineage>
        <taxon>Bacteria</taxon>
        <taxon>Pseudomonadati</taxon>
        <taxon>Pseudomonadota</taxon>
        <taxon>Gammaproteobacteria</taxon>
        <taxon>Thiotrichales</taxon>
        <taxon>Thiotrichaceae</taxon>
        <taxon>Venteria</taxon>
    </lineage>
</organism>
<dbReference type="InterPro" id="IPR002634">
    <property type="entry name" value="BolA"/>
</dbReference>
<dbReference type="PIRSF" id="PIRSF003113">
    <property type="entry name" value="BolA"/>
    <property type="match status" value="1"/>
</dbReference>
<dbReference type="SUPFAM" id="SSF82657">
    <property type="entry name" value="BolA-like"/>
    <property type="match status" value="1"/>
</dbReference>
<evidence type="ECO:0000313" key="3">
    <source>
        <dbReference type="Proteomes" id="UP000236724"/>
    </source>
</evidence>
<dbReference type="PANTHER" id="PTHR46230:SF7">
    <property type="entry name" value="BOLA-LIKE PROTEIN 1"/>
    <property type="match status" value="1"/>
</dbReference>
<reference evidence="2 3" key="1">
    <citation type="submission" date="2016-10" db="EMBL/GenBank/DDBJ databases">
        <authorList>
            <person name="de Groot N.N."/>
        </authorList>
    </citation>
    <scope>NUCLEOTIDE SEQUENCE [LARGE SCALE GENOMIC DNA]</scope>
    <source>
        <strain evidence="2">MBHS1</strain>
    </source>
</reference>
<dbReference type="RefSeq" id="WP_177428185.1">
    <property type="nucleotide sequence ID" value="NZ_FMSV02000122.1"/>
</dbReference>
<dbReference type="GO" id="GO:0016226">
    <property type="term" value="P:iron-sulfur cluster assembly"/>
    <property type="evidence" value="ECO:0007669"/>
    <property type="project" value="TreeGrafter"/>
</dbReference>
<dbReference type="Gene3D" id="3.30.300.90">
    <property type="entry name" value="BolA-like"/>
    <property type="match status" value="1"/>
</dbReference>
<keyword evidence="3" id="KW-1185">Reference proteome</keyword>
<comment type="similarity">
    <text evidence="1">Belongs to the BolA/IbaG family.</text>
</comment>
<protein>
    <submittedName>
        <fullName evidence="2">Transcriptional regulator BolA</fullName>
    </submittedName>
</protein>
<dbReference type="Pfam" id="PF01722">
    <property type="entry name" value="BolA"/>
    <property type="match status" value="1"/>
</dbReference>
<evidence type="ECO:0000313" key="2">
    <source>
        <dbReference type="EMBL" id="SEH04816.1"/>
    </source>
</evidence>
<sequence>MTQDDMASHNQQRMETLKARLIAALSPAQLNIIDDSQHHAGHASAKGGAHFSIEITCAAFQGKTLVQQHRLVYEAAGDLMDSEIHALSIRSKAG</sequence>
<proteinExistence type="inferred from homology"/>
<dbReference type="AlphaFoldDB" id="A0A1H6F6U6"/>
<name>A0A1H6F6U6_9GAMM</name>